<dbReference type="AlphaFoldDB" id="A0AAD9H877"/>
<evidence type="ECO:0000313" key="2">
    <source>
        <dbReference type="EMBL" id="KAK2024055.1"/>
    </source>
</evidence>
<comment type="caution">
    <text evidence="2">The sequence shown here is derived from an EMBL/GenBank/DDBJ whole genome shotgun (WGS) entry which is preliminary data.</text>
</comment>
<evidence type="ECO:0000313" key="3">
    <source>
        <dbReference type="Proteomes" id="UP001232148"/>
    </source>
</evidence>
<dbReference type="Proteomes" id="UP001232148">
    <property type="component" value="Unassembled WGS sequence"/>
</dbReference>
<protein>
    <submittedName>
        <fullName evidence="2">Uncharacterized protein</fullName>
    </submittedName>
</protein>
<feature type="compositionally biased region" description="Basic residues" evidence="1">
    <location>
        <begin position="7"/>
        <end position="20"/>
    </location>
</feature>
<reference evidence="2" key="1">
    <citation type="submission" date="2021-06" db="EMBL/GenBank/DDBJ databases">
        <title>Comparative genomics, transcriptomics and evolutionary studies reveal genomic signatures of adaptation to plant cell wall in hemibiotrophic fungi.</title>
        <authorList>
            <consortium name="DOE Joint Genome Institute"/>
            <person name="Baroncelli R."/>
            <person name="Diaz J.F."/>
            <person name="Benocci T."/>
            <person name="Peng M."/>
            <person name="Battaglia E."/>
            <person name="Haridas S."/>
            <person name="Andreopoulos W."/>
            <person name="Labutti K."/>
            <person name="Pangilinan J."/>
            <person name="Floch G.L."/>
            <person name="Makela M.R."/>
            <person name="Henrissat B."/>
            <person name="Grigoriev I.V."/>
            <person name="Crouch J.A."/>
            <person name="De Vries R.P."/>
            <person name="Sukno S.A."/>
            <person name="Thon M.R."/>
        </authorList>
    </citation>
    <scope>NUCLEOTIDE SEQUENCE</scope>
    <source>
        <strain evidence="2">MAFF235873</strain>
    </source>
</reference>
<dbReference type="EMBL" id="MU842977">
    <property type="protein sequence ID" value="KAK2024055.1"/>
    <property type="molecule type" value="Genomic_DNA"/>
</dbReference>
<gene>
    <name evidence="2" type="ORF">LX32DRAFT_119390</name>
</gene>
<name>A0AAD9H877_9PEZI</name>
<accession>A0AAD9H877</accession>
<feature type="region of interest" description="Disordered" evidence="1">
    <location>
        <begin position="1"/>
        <end position="69"/>
    </location>
</feature>
<proteinExistence type="predicted"/>
<evidence type="ECO:0000256" key="1">
    <source>
        <dbReference type="SAM" id="MobiDB-lite"/>
    </source>
</evidence>
<keyword evidence="3" id="KW-1185">Reference proteome</keyword>
<sequence length="207" mass="22364">MGGWAGRGRKDRNIRGRRHPPSATAQANTTRLVAIARPGASRSQRRLQPEPGGKTLCHGGQPRTASSSSGRHCFVAGMLLLHTPTARGTRELGNTILDSPSHGARGVGGGASATGYVSRGEGEVRRTGSPGGTTGWKCERVSRWVRSCLFRVTVVHYGSTREVTWPSRPQICATGVCVCVRVCKLDFSRPAWRNRKDIRGRERGGRP</sequence>
<organism evidence="2 3">
    <name type="scientific">Colletotrichum zoysiae</name>
    <dbReference type="NCBI Taxonomy" id="1216348"/>
    <lineage>
        <taxon>Eukaryota</taxon>
        <taxon>Fungi</taxon>
        <taxon>Dikarya</taxon>
        <taxon>Ascomycota</taxon>
        <taxon>Pezizomycotina</taxon>
        <taxon>Sordariomycetes</taxon>
        <taxon>Hypocreomycetidae</taxon>
        <taxon>Glomerellales</taxon>
        <taxon>Glomerellaceae</taxon>
        <taxon>Colletotrichum</taxon>
        <taxon>Colletotrichum graminicola species complex</taxon>
    </lineage>
</organism>
<feature type="region of interest" description="Disordered" evidence="1">
    <location>
        <begin position="99"/>
        <end position="132"/>
    </location>
</feature>